<evidence type="ECO:0000313" key="4">
    <source>
        <dbReference type="Proteomes" id="UP000815325"/>
    </source>
</evidence>
<feature type="compositionally biased region" description="Basic and acidic residues" evidence="2">
    <location>
        <begin position="619"/>
        <end position="629"/>
    </location>
</feature>
<feature type="compositionally biased region" description="Low complexity" evidence="2">
    <location>
        <begin position="584"/>
        <end position="614"/>
    </location>
</feature>
<gene>
    <name evidence="3" type="ORF">DUNSADRAFT_11</name>
</gene>
<feature type="compositionally biased region" description="Polar residues" evidence="2">
    <location>
        <begin position="329"/>
        <end position="351"/>
    </location>
</feature>
<feature type="compositionally biased region" description="Polar residues" evidence="2">
    <location>
        <begin position="250"/>
        <end position="270"/>
    </location>
</feature>
<feature type="compositionally biased region" description="Low complexity" evidence="2">
    <location>
        <begin position="693"/>
        <end position="711"/>
    </location>
</feature>
<feature type="region of interest" description="Disordered" evidence="2">
    <location>
        <begin position="540"/>
        <end position="852"/>
    </location>
</feature>
<protein>
    <submittedName>
        <fullName evidence="3">Uncharacterized protein</fullName>
    </submittedName>
</protein>
<organism evidence="3 4">
    <name type="scientific">Dunaliella salina</name>
    <name type="common">Green alga</name>
    <name type="synonym">Protococcus salinus</name>
    <dbReference type="NCBI Taxonomy" id="3046"/>
    <lineage>
        <taxon>Eukaryota</taxon>
        <taxon>Viridiplantae</taxon>
        <taxon>Chlorophyta</taxon>
        <taxon>core chlorophytes</taxon>
        <taxon>Chlorophyceae</taxon>
        <taxon>CS clade</taxon>
        <taxon>Chlamydomonadales</taxon>
        <taxon>Dunaliellaceae</taxon>
        <taxon>Dunaliella</taxon>
    </lineage>
</organism>
<keyword evidence="1" id="KW-0175">Coiled coil</keyword>
<feature type="region of interest" description="Disordered" evidence="2">
    <location>
        <begin position="300"/>
        <end position="405"/>
    </location>
</feature>
<reference evidence="3" key="1">
    <citation type="submission" date="2017-08" db="EMBL/GenBank/DDBJ databases">
        <authorList>
            <person name="Polle J.E."/>
            <person name="Barry K."/>
            <person name="Cushman J."/>
            <person name="Schmutz J."/>
            <person name="Tran D."/>
            <person name="Hathwaick L.T."/>
            <person name="Yim W.C."/>
            <person name="Jenkins J."/>
            <person name="Mckie-Krisberg Z.M."/>
            <person name="Prochnik S."/>
            <person name="Lindquist E."/>
            <person name="Dockter R.B."/>
            <person name="Adam C."/>
            <person name="Molina H."/>
            <person name="Bunkerborg J."/>
            <person name="Jin E."/>
            <person name="Buchheim M."/>
            <person name="Magnuson J."/>
        </authorList>
    </citation>
    <scope>NUCLEOTIDE SEQUENCE</scope>
    <source>
        <strain evidence="3">CCAP 19/18</strain>
    </source>
</reference>
<feature type="compositionally biased region" description="Basic and acidic residues" evidence="2">
    <location>
        <begin position="396"/>
        <end position="405"/>
    </location>
</feature>
<feature type="compositionally biased region" description="Basic and acidic residues" evidence="2">
    <location>
        <begin position="568"/>
        <end position="583"/>
    </location>
</feature>
<feature type="region of interest" description="Disordered" evidence="2">
    <location>
        <begin position="243"/>
        <end position="279"/>
    </location>
</feature>
<sequence length="966" mass="102185">MEPPPESPGVHGVSQSQGTGQEQGENAAAHRPFGFGSLCSPSEFAERSYLPAGGLKSAIAGAFNEGVPGNGPKGPSGKEQPVGHQSTWARSPPPRASAGGHASGFSSPSAVPQVVVSRKSVYDAGYLAFDTGKPPNECTMDVAVHLDPIVLPHISSACNPEHTQQEVHMMGVKFAKDTNDSRPIGEKTSYWVSYGALLDKAQDTYNVAWDSPLGVALACAVKHDLAWDGRTCKITLTNVDMGRWRPFNQGPGSTGATQTARPAQPQTDPQSHAAAQDHGQDDIHTAAEVMLFLGDQAKGTKGSLGDKERGAHIQGGSQKSKRGAGAGSDSWQFRTSGANGSSKHGTDTTGVSGERAGSEALKAEGDAEGHHSMEEDAEGGEEEGRTRTTSGGRSRLQVEKGHANAREEEMQGAGDAWHRLGLNRVPQKMAIIRGDRETQVKVTKDVLRTANLPEPYGEEITVPMKVFLCGRPRSLWDGTKEFKQIHVTLPKKGTTDYYSVKMAQLIKEHLAEEWDSLMLQHRQGDSIIARLMKAMMSWKKAKIPKKSKHTAERRASAPGVFTNGSQEGEEKAKNKGGRPRKEVPVANAAAGDGAGASPAAGGVTTAAAGGASTRGRPRKPTDKLREHMQEGSSSESDSSSSSSQDDEGVQGGGTAAVGRAPGGNTGTARTPMLPRSTAAGRSLGAADIGPGTQQQKQQEQRQQQQRMPGQRHQLKYKPGQPPLRFAGEAEADAGMNATEALASTPKPGVRASESAESAAAAAAAAEAVAAAASTAAGRGKTLGLGLSSWNSTFKGTPMHPVQASGSIRGASGSRGGGVGGVEPLHGTHNGSSQAPNKLQGDAPPGENKPDMDEEQRFKIALEIQTKRHSEMKKTADKAKQLALELNKLEESLRRFQNCGLSQEDKDRLGLYLHSPSLAKLNEDLQARHQAASEARVSWEKAKTDENIAYKKYNEMQARISSWDTSL</sequence>
<feature type="compositionally biased region" description="Basic and acidic residues" evidence="2">
    <location>
        <begin position="361"/>
        <end position="374"/>
    </location>
</feature>
<dbReference type="Proteomes" id="UP000815325">
    <property type="component" value="Unassembled WGS sequence"/>
</dbReference>
<proteinExistence type="predicted"/>
<evidence type="ECO:0000256" key="2">
    <source>
        <dbReference type="SAM" id="MobiDB-lite"/>
    </source>
</evidence>
<feature type="coiled-coil region" evidence="1">
    <location>
        <begin position="871"/>
        <end position="898"/>
    </location>
</feature>
<keyword evidence="4" id="KW-1185">Reference proteome</keyword>
<name>A0ABQ7HAK8_DUNSA</name>
<feature type="compositionally biased region" description="Low complexity" evidence="2">
    <location>
        <begin position="751"/>
        <end position="776"/>
    </location>
</feature>
<evidence type="ECO:0000313" key="3">
    <source>
        <dbReference type="EMBL" id="KAF5843889.1"/>
    </source>
</evidence>
<accession>A0ABQ7HAK8</accession>
<feature type="compositionally biased region" description="Low complexity" evidence="2">
    <location>
        <begin position="12"/>
        <end position="25"/>
    </location>
</feature>
<dbReference type="EMBL" id="MU069436">
    <property type="protein sequence ID" value="KAF5843889.1"/>
    <property type="molecule type" value="Genomic_DNA"/>
</dbReference>
<feature type="compositionally biased region" description="Low complexity" evidence="2">
    <location>
        <begin position="630"/>
        <end position="643"/>
    </location>
</feature>
<comment type="caution">
    <text evidence="3">The sequence shown here is derived from an EMBL/GenBank/DDBJ whole genome shotgun (WGS) entry which is preliminary data.</text>
</comment>
<feature type="region of interest" description="Disordered" evidence="2">
    <location>
        <begin position="65"/>
        <end position="110"/>
    </location>
</feature>
<evidence type="ECO:0000256" key="1">
    <source>
        <dbReference type="SAM" id="Coils"/>
    </source>
</evidence>
<feature type="compositionally biased region" description="Gly residues" evidence="2">
    <location>
        <begin position="649"/>
        <end position="665"/>
    </location>
</feature>
<feature type="compositionally biased region" description="Low complexity" evidence="2">
    <location>
        <begin position="96"/>
        <end position="110"/>
    </location>
</feature>
<feature type="region of interest" description="Disordered" evidence="2">
    <location>
        <begin position="1"/>
        <end position="36"/>
    </location>
</feature>